<dbReference type="Proteomes" id="UP001165064">
    <property type="component" value="Unassembled WGS sequence"/>
</dbReference>
<sequence length="434" mass="49467">MSDLQIVDRKNLFDSSESDHHIESESDSDSASESDTQYHTALDFDFEVVDVDEEKEKPNNEVNDPEEGEKKVELFPMFSMGPSITSTDETSNETDGKKDEFKSSLIQVNLDADEEHEMEVDENAEKAALDEYVKNQKRPHSYYFAEFTEEQKKQFKDMALTGEQVLEMSRVTIPDNYKVINLNQFNQKIGTQNNALKRIETRKRAQEEKKKKTKLRLGKNQRLKQILSKQRKRDFRKELAKIEERQKNLVLPRRLVITTRQKKQHLRFEQIEKQQKQQEQKSKDNKKKQSKQPTNVHLGKLPPKPRSAPPTLLPPQVHSTSSIKKPQSKVNANPISIPVNKPISIPSPNTVAKSTESDNKNTTQQKRPAQQQDVAGTTMSEAPKKKKTRRGGKKRHRPTGNTTTSTESPSVPQPSTVAAPDSTPAKPTVIAIPK</sequence>
<accession>A0ACB5SXM9</accession>
<organism evidence="1 2">
    <name type="scientific">Ambrosiozyma monospora</name>
    <name type="common">Yeast</name>
    <name type="synonym">Endomycopsis monosporus</name>
    <dbReference type="NCBI Taxonomy" id="43982"/>
    <lineage>
        <taxon>Eukaryota</taxon>
        <taxon>Fungi</taxon>
        <taxon>Dikarya</taxon>
        <taxon>Ascomycota</taxon>
        <taxon>Saccharomycotina</taxon>
        <taxon>Pichiomycetes</taxon>
        <taxon>Pichiales</taxon>
        <taxon>Pichiaceae</taxon>
        <taxon>Ambrosiozyma</taxon>
    </lineage>
</organism>
<protein>
    <submittedName>
        <fullName evidence="1">Unnamed protein product</fullName>
    </submittedName>
</protein>
<keyword evidence="2" id="KW-1185">Reference proteome</keyword>
<name>A0ACB5SXM9_AMBMO</name>
<dbReference type="EMBL" id="BSXS01001261">
    <property type="protein sequence ID" value="GME75629.1"/>
    <property type="molecule type" value="Genomic_DNA"/>
</dbReference>
<evidence type="ECO:0000313" key="2">
    <source>
        <dbReference type="Proteomes" id="UP001165064"/>
    </source>
</evidence>
<comment type="caution">
    <text evidence="1">The sequence shown here is derived from an EMBL/GenBank/DDBJ whole genome shotgun (WGS) entry which is preliminary data.</text>
</comment>
<proteinExistence type="predicted"/>
<reference evidence="1" key="1">
    <citation type="submission" date="2023-04" db="EMBL/GenBank/DDBJ databases">
        <title>Ambrosiozyma monospora NBRC 10751.</title>
        <authorList>
            <person name="Ichikawa N."/>
            <person name="Sato H."/>
            <person name="Tonouchi N."/>
        </authorList>
    </citation>
    <scope>NUCLEOTIDE SEQUENCE</scope>
    <source>
        <strain evidence="1">NBRC 10751</strain>
    </source>
</reference>
<gene>
    <name evidence="1" type="ORF">Amon02_000224600</name>
</gene>
<evidence type="ECO:0000313" key="1">
    <source>
        <dbReference type="EMBL" id="GME75629.1"/>
    </source>
</evidence>